<feature type="transmembrane region" description="Helical" evidence="7">
    <location>
        <begin position="223"/>
        <end position="246"/>
    </location>
</feature>
<dbReference type="OrthoDB" id="10021397at2759"/>
<dbReference type="InterPro" id="IPR011701">
    <property type="entry name" value="MFS"/>
</dbReference>
<keyword evidence="2" id="KW-0813">Transport</keyword>
<evidence type="ECO:0000256" key="1">
    <source>
        <dbReference type="ARBA" id="ARBA00004141"/>
    </source>
</evidence>
<evidence type="ECO:0000313" key="9">
    <source>
        <dbReference type="EMBL" id="RYP04263.1"/>
    </source>
</evidence>
<evidence type="ECO:0000256" key="5">
    <source>
        <dbReference type="ARBA" id="ARBA00023136"/>
    </source>
</evidence>
<dbReference type="PANTHER" id="PTHR23501:SF199">
    <property type="entry name" value="MFS EFFLUX TRANSPORTER INPD-RELATED"/>
    <property type="match status" value="1"/>
</dbReference>
<organism evidence="9 10">
    <name type="scientific">Monosporascus ibericus</name>
    <dbReference type="NCBI Taxonomy" id="155417"/>
    <lineage>
        <taxon>Eukaryota</taxon>
        <taxon>Fungi</taxon>
        <taxon>Dikarya</taxon>
        <taxon>Ascomycota</taxon>
        <taxon>Pezizomycotina</taxon>
        <taxon>Sordariomycetes</taxon>
        <taxon>Xylariomycetidae</taxon>
        <taxon>Xylariales</taxon>
        <taxon>Xylariales incertae sedis</taxon>
        <taxon>Monosporascus</taxon>
    </lineage>
</organism>
<keyword evidence="3 7" id="KW-0812">Transmembrane</keyword>
<keyword evidence="4 7" id="KW-1133">Transmembrane helix</keyword>
<dbReference type="Gene3D" id="1.20.1250.20">
    <property type="entry name" value="MFS general substrate transporter like domains"/>
    <property type="match status" value="1"/>
</dbReference>
<comment type="caution">
    <text evidence="9">The sequence shown here is derived from an EMBL/GenBank/DDBJ whole genome shotgun (WGS) entry which is preliminary data.</text>
</comment>
<evidence type="ECO:0000256" key="6">
    <source>
        <dbReference type="SAM" id="MobiDB-lite"/>
    </source>
</evidence>
<keyword evidence="10" id="KW-1185">Reference proteome</keyword>
<feature type="transmembrane region" description="Helical" evidence="7">
    <location>
        <begin position="369"/>
        <end position="390"/>
    </location>
</feature>
<feature type="transmembrane region" description="Helical" evidence="7">
    <location>
        <begin position="539"/>
        <end position="556"/>
    </location>
</feature>
<feature type="domain" description="Major facilitator superfamily (MFS) profile" evidence="8">
    <location>
        <begin position="63"/>
        <end position="561"/>
    </location>
</feature>
<feature type="transmembrane region" description="Helical" evidence="7">
    <location>
        <begin position="466"/>
        <end position="487"/>
    </location>
</feature>
<evidence type="ECO:0000256" key="3">
    <source>
        <dbReference type="ARBA" id="ARBA00022692"/>
    </source>
</evidence>
<dbReference type="FunFam" id="1.20.1250.20:FF:000196">
    <property type="entry name" value="MFS toxin efflux pump (AflT)"/>
    <property type="match status" value="1"/>
</dbReference>
<dbReference type="InterPro" id="IPR020846">
    <property type="entry name" value="MFS_dom"/>
</dbReference>
<protein>
    <recommendedName>
        <fullName evidence="8">Major facilitator superfamily (MFS) profile domain-containing protein</fullName>
    </recommendedName>
</protein>
<keyword evidence="5 7" id="KW-0472">Membrane</keyword>
<comment type="subcellular location">
    <subcellularLocation>
        <location evidence="1">Membrane</location>
        <topology evidence="1">Multi-pass membrane protein</topology>
    </subcellularLocation>
</comment>
<feature type="transmembrane region" description="Helical" evidence="7">
    <location>
        <begin position="138"/>
        <end position="157"/>
    </location>
</feature>
<sequence length="571" mass="61008">MSFEAASQKSTLAPSNSSTGRLEKNDGPPHTSPPIHRLSLTEDSLFTATEKRGKFTREPTTESQFSSSLVAIQTREDGTEYPTGLTLRLIVLAICLSILLMALDLPDVGWYGSAYLLTSAALQLFYGKLYTFLSIKCVYLTAIAIFELGSLICGVAQNSLTLITGRAVAGLGSAGILTGSLLILAHSVPLVKRPLYTGFTGSMYGVASVAGPLLGGVFTDTVSWRWCFFVNLPFGALTIGIVILFFPDPARSSRKDELLFERIKSFDPLGTVIFMPAIICIILALQWGGTIYPWYDTRVVALLIMFGVLIIAFLFLQYFQQEGATVPPRIVKNRTVWAGSLYSFCLGASFFVLCYYIPIWFQAVQGTSAVGSGICNLPMLITVVVLSLVAGAIVTTLGYYAPFMIAGTVLMAAGAGLLSLFTPDTTTAAWVSYQLLFGAGVGLGMQQPLMAVQTVLDIRDLPTGTAVVVFLQTLGGALFVSVAQTVFANKLVQKLAVNVPGLSPTIVLNAGATNLQHSVPAEYVPGIILSYNDALTKTFLVAAGLAAATVFGSVAVEWRSVKERKVEVNAA</sequence>
<dbReference type="GO" id="GO:0022857">
    <property type="term" value="F:transmembrane transporter activity"/>
    <property type="evidence" value="ECO:0007669"/>
    <property type="project" value="InterPro"/>
</dbReference>
<feature type="transmembrane region" description="Helical" evidence="7">
    <location>
        <begin position="163"/>
        <end position="184"/>
    </location>
</feature>
<feature type="region of interest" description="Disordered" evidence="6">
    <location>
        <begin position="1"/>
        <end position="37"/>
    </location>
</feature>
<dbReference type="Pfam" id="PF07690">
    <property type="entry name" value="MFS_1"/>
    <property type="match status" value="1"/>
</dbReference>
<dbReference type="EMBL" id="QJNU01000218">
    <property type="protein sequence ID" value="RYP04263.1"/>
    <property type="molecule type" value="Genomic_DNA"/>
</dbReference>
<name>A0A4Q4TG52_9PEZI</name>
<feature type="transmembrane region" description="Helical" evidence="7">
    <location>
        <begin position="85"/>
        <end position="103"/>
    </location>
</feature>
<feature type="transmembrane region" description="Helical" evidence="7">
    <location>
        <begin position="196"/>
        <end position="217"/>
    </location>
</feature>
<dbReference type="GO" id="GO:0005886">
    <property type="term" value="C:plasma membrane"/>
    <property type="evidence" value="ECO:0007669"/>
    <property type="project" value="TreeGrafter"/>
</dbReference>
<feature type="transmembrane region" description="Helical" evidence="7">
    <location>
        <begin position="340"/>
        <end position="363"/>
    </location>
</feature>
<dbReference type="AlphaFoldDB" id="A0A4Q4TG52"/>
<dbReference type="PROSITE" id="PS50850">
    <property type="entry name" value="MFS"/>
    <property type="match status" value="1"/>
</dbReference>
<dbReference type="Gene3D" id="1.20.1720.10">
    <property type="entry name" value="Multidrug resistance protein D"/>
    <property type="match status" value="1"/>
</dbReference>
<feature type="compositionally biased region" description="Polar residues" evidence="6">
    <location>
        <begin position="1"/>
        <end position="20"/>
    </location>
</feature>
<dbReference type="InterPro" id="IPR036259">
    <property type="entry name" value="MFS_trans_sf"/>
</dbReference>
<evidence type="ECO:0000256" key="4">
    <source>
        <dbReference type="ARBA" id="ARBA00022989"/>
    </source>
</evidence>
<dbReference type="Proteomes" id="UP000293360">
    <property type="component" value="Unassembled WGS sequence"/>
</dbReference>
<evidence type="ECO:0000313" key="10">
    <source>
        <dbReference type="Proteomes" id="UP000293360"/>
    </source>
</evidence>
<reference evidence="9 10" key="1">
    <citation type="submission" date="2018-06" db="EMBL/GenBank/DDBJ databases">
        <title>Complete Genomes of Monosporascus.</title>
        <authorList>
            <person name="Robinson A.J."/>
            <person name="Natvig D.O."/>
        </authorList>
    </citation>
    <scope>NUCLEOTIDE SEQUENCE [LARGE SCALE GENOMIC DNA]</scope>
    <source>
        <strain evidence="9 10">CBS 110550</strain>
    </source>
</reference>
<accession>A0A4Q4TG52</accession>
<dbReference type="PANTHER" id="PTHR23501">
    <property type="entry name" value="MAJOR FACILITATOR SUPERFAMILY"/>
    <property type="match status" value="1"/>
</dbReference>
<evidence type="ECO:0000256" key="2">
    <source>
        <dbReference type="ARBA" id="ARBA00022448"/>
    </source>
</evidence>
<feature type="transmembrane region" description="Helical" evidence="7">
    <location>
        <begin position="266"/>
        <end position="287"/>
    </location>
</feature>
<feature type="transmembrane region" description="Helical" evidence="7">
    <location>
        <begin position="397"/>
        <end position="421"/>
    </location>
</feature>
<gene>
    <name evidence="9" type="ORF">DL764_004566</name>
</gene>
<feature type="transmembrane region" description="Helical" evidence="7">
    <location>
        <begin position="427"/>
        <end position="445"/>
    </location>
</feature>
<dbReference type="SUPFAM" id="SSF103473">
    <property type="entry name" value="MFS general substrate transporter"/>
    <property type="match status" value="1"/>
</dbReference>
<proteinExistence type="predicted"/>
<evidence type="ECO:0000256" key="7">
    <source>
        <dbReference type="SAM" id="Phobius"/>
    </source>
</evidence>
<evidence type="ECO:0000259" key="8">
    <source>
        <dbReference type="PROSITE" id="PS50850"/>
    </source>
</evidence>
<dbReference type="CDD" id="cd17502">
    <property type="entry name" value="MFS_Azr1_MDR_like"/>
    <property type="match status" value="1"/>
</dbReference>
<feature type="transmembrane region" description="Helical" evidence="7">
    <location>
        <begin position="299"/>
        <end position="319"/>
    </location>
</feature>